<dbReference type="GO" id="GO:0005524">
    <property type="term" value="F:ATP binding"/>
    <property type="evidence" value="ECO:0007669"/>
    <property type="project" value="InterPro"/>
</dbReference>
<dbReference type="InterPro" id="IPR001245">
    <property type="entry name" value="Ser-Thr/Tyr_kinase_cat_dom"/>
</dbReference>
<dbReference type="AlphaFoldDB" id="A0A397J1G7"/>
<evidence type="ECO:0000259" key="2">
    <source>
        <dbReference type="PROSITE" id="PS50011"/>
    </source>
</evidence>
<dbReference type="PROSITE" id="PS50011">
    <property type="entry name" value="PROTEIN_KINASE_DOM"/>
    <property type="match status" value="1"/>
</dbReference>
<dbReference type="InterPro" id="IPR050767">
    <property type="entry name" value="Sel1_AlgK"/>
</dbReference>
<dbReference type="SUPFAM" id="SSF56112">
    <property type="entry name" value="Protein kinase-like (PK-like)"/>
    <property type="match status" value="1"/>
</dbReference>
<dbReference type="Proteomes" id="UP000266861">
    <property type="component" value="Unassembled WGS sequence"/>
</dbReference>
<comment type="caution">
    <text evidence="3">The sequence shown here is derived from an EMBL/GenBank/DDBJ whole genome shotgun (WGS) entry which is preliminary data.</text>
</comment>
<sequence length="664" mass="75961">MGNLGGQFEIFEDTIQEENITFYQYSEFENVKLISRNVYEAIFKTFQKTVTLKCVFLNDKYNFIGEIKRYRKLEINDGILKFYGIIKQENTNNYMIILEYANEGSLRQYLKANFQKLDWNAKLNLAQQIATILMFLHSNDIRGKFNPENILIHNGIIKFNVFGSTKFIFDSLRYLTNNLCPIQYMDPQYLELFGTLGKNKSSDIFGLGVTLWEISSGHSPFEMESLNVDLLNNIAKGKRETAISGTLSKYNEIYTDCWKHDGNLRPDVSQIVKNLSKINFSDASVKLETLQSQPVNVTNEVISVQVNTQNEETEIKLGPSFVNATTEVNGFINELFEIFIDIRKKQILKMQPIMIKNYIREHKQNPVKILFEMIRHPFYYLFTSLIGFFYQYGIGTVVDYQMAFKFFSLAANETIDTSFSISLSLMKLYNINKEFNTISLANMYLDGLGVKKDAKKAFQIYNNLADKGSLIALNTVAFCYEYGFGVEKNKEKAFELYLKSAEKGYLIAQSNVGGFHGNGTGITSDEAKGFQWVIKSALAGNIDAMFNVGWHYDNGISVGKDEKETVKWYLKGAEKGDSSAQYNLGYCYKNGYGVNIDQVKAFEWFKKVAENDDADGQYELGKCFYEGYGTKKDIVNAICWLNKAKENGDTDADELLEEITINMM</sequence>
<keyword evidence="4" id="KW-1185">Reference proteome</keyword>
<reference evidence="3 4" key="1">
    <citation type="submission" date="2018-08" db="EMBL/GenBank/DDBJ databases">
        <title>Genome and evolution of the arbuscular mycorrhizal fungus Diversispora epigaea (formerly Glomus versiforme) and its bacterial endosymbionts.</title>
        <authorList>
            <person name="Sun X."/>
            <person name="Fei Z."/>
            <person name="Harrison M."/>
        </authorList>
    </citation>
    <scope>NUCLEOTIDE SEQUENCE [LARGE SCALE GENOMIC DNA]</scope>
    <source>
        <strain evidence="3 4">IT104</strain>
    </source>
</reference>
<dbReference type="SUPFAM" id="SSF81901">
    <property type="entry name" value="HCP-like"/>
    <property type="match status" value="2"/>
</dbReference>
<dbReference type="Pfam" id="PF07714">
    <property type="entry name" value="PK_Tyr_Ser-Thr"/>
    <property type="match status" value="1"/>
</dbReference>
<proteinExistence type="inferred from homology"/>
<dbReference type="PANTHER" id="PTHR11102:SF160">
    <property type="entry name" value="ERAD-ASSOCIATED E3 UBIQUITIN-PROTEIN LIGASE COMPONENT HRD3"/>
    <property type="match status" value="1"/>
</dbReference>
<comment type="similarity">
    <text evidence="1">Belongs to the sel-1 family.</text>
</comment>
<dbReference type="Gene3D" id="1.25.40.10">
    <property type="entry name" value="Tetratricopeptide repeat domain"/>
    <property type="match status" value="2"/>
</dbReference>
<dbReference type="Gene3D" id="1.10.510.10">
    <property type="entry name" value="Transferase(Phosphotransferase) domain 1"/>
    <property type="match status" value="1"/>
</dbReference>
<dbReference type="STRING" id="1348612.A0A397J1G7"/>
<dbReference type="InterPro" id="IPR011009">
    <property type="entry name" value="Kinase-like_dom_sf"/>
</dbReference>
<dbReference type="SMART" id="SM00671">
    <property type="entry name" value="SEL1"/>
    <property type="match status" value="7"/>
</dbReference>
<dbReference type="InterPro" id="IPR011990">
    <property type="entry name" value="TPR-like_helical_dom_sf"/>
</dbReference>
<dbReference type="PANTHER" id="PTHR11102">
    <property type="entry name" value="SEL-1-LIKE PROTEIN"/>
    <property type="match status" value="1"/>
</dbReference>
<organism evidence="3 4">
    <name type="scientific">Diversispora epigaea</name>
    <dbReference type="NCBI Taxonomy" id="1348612"/>
    <lineage>
        <taxon>Eukaryota</taxon>
        <taxon>Fungi</taxon>
        <taxon>Fungi incertae sedis</taxon>
        <taxon>Mucoromycota</taxon>
        <taxon>Glomeromycotina</taxon>
        <taxon>Glomeromycetes</taxon>
        <taxon>Diversisporales</taxon>
        <taxon>Diversisporaceae</taxon>
        <taxon>Diversispora</taxon>
    </lineage>
</organism>
<dbReference type="GO" id="GO:0004672">
    <property type="term" value="F:protein kinase activity"/>
    <property type="evidence" value="ECO:0007669"/>
    <property type="project" value="InterPro"/>
</dbReference>
<evidence type="ECO:0000313" key="4">
    <source>
        <dbReference type="Proteomes" id="UP000266861"/>
    </source>
</evidence>
<dbReference type="OrthoDB" id="4062651at2759"/>
<accession>A0A397J1G7</accession>
<dbReference type="EMBL" id="PQFF01000131">
    <property type="protein sequence ID" value="RHZ79856.1"/>
    <property type="molecule type" value="Genomic_DNA"/>
</dbReference>
<dbReference type="Pfam" id="PF08238">
    <property type="entry name" value="Sel1"/>
    <property type="match status" value="7"/>
</dbReference>
<evidence type="ECO:0000313" key="3">
    <source>
        <dbReference type="EMBL" id="RHZ79856.1"/>
    </source>
</evidence>
<dbReference type="InterPro" id="IPR000719">
    <property type="entry name" value="Prot_kinase_dom"/>
</dbReference>
<dbReference type="InterPro" id="IPR006597">
    <property type="entry name" value="Sel1-like"/>
</dbReference>
<evidence type="ECO:0000256" key="1">
    <source>
        <dbReference type="ARBA" id="ARBA00038101"/>
    </source>
</evidence>
<name>A0A397J1G7_9GLOM</name>
<feature type="domain" description="Protein kinase" evidence="2">
    <location>
        <begin position="28"/>
        <end position="280"/>
    </location>
</feature>
<gene>
    <name evidence="3" type="ORF">Glove_140g79</name>
</gene>
<protein>
    <recommendedName>
        <fullName evidence="2">Protein kinase domain-containing protein</fullName>
    </recommendedName>
</protein>